<feature type="domain" description="HTH marR-type" evidence="4">
    <location>
        <begin position="1"/>
        <end position="127"/>
    </location>
</feature>
<gene>
    <name evidence="5" type="ORF">P3H78_28620</name>
</gene>
<comment type="caution">
    <text evidence="5">The sequence shown here is derived from an EMBL/GenBank/DDBJ whole genome shotgun (WGS) entry which is preliminary data.</text>
</comment>
<dbReference type="Proteomes" id="UP001221150">
    <property type="component" value="Unassembled WGS sequence"/>
</dbReference>
<organism evidence="5 6">
    <name type="scientific">Streptomyces tropicalis</name>
    <dbReference type="NCBI Taxonomy" id="3034234"/>
    <lineage>
        <taxon>Bacteria</taxon>
        <taxon>Bacillati</taxon>
        <taxon>Actinomycetota</taxon>
        <taxon>Actinomycetes</taxon>
        <taxon>Kitasatosporales</taxon>
        <taxon>Streptomycetaceae</taxon>
        <taxon>Streptomyces</taxon>
    </lineage>
</organism>
<keyword evidence="6" id="KW-1185">Reference proteome</keyword>
<dbReference type="Gene3D" id="1.10.10.10">
    <property type="entry name" value="Winged helix-like DNA-binding domain superfamily/Winged helix DNA-binding domain"/>
    <property type="match status" value="1"/>
</dbReference>
<dbReference type="InterPro" id="IPR036390">
    <property type="entry name" value="WH_DNA-bd_sf"/>
</dbReference>
<dbReference type="InterPro" id="IPR000835">
    <property type="entry name" value="HTH_MarR-typ"/>
</dbReference>
<evidence type="ECO:0000256" key="3">
    <source>
        <dbReference type="ARBA" id="ARBA00023163"/>
    </source>
</evidence>
<evidence type="ECO:0000313" key="6">
    <source>
        <dbReference type="Proteomes" id="UP001221150"/>
    </source>
</evidence>
<sequence>MAASRFLVALSARALAEVSSTLTLPQLRALVVLHGCGPVKLAELATTLGVNPSTALRMVERLEAGGLVDRRTNPDNRREVVLRLTGTGTDLVRTVLDHRHREIAALVGRLPGHLRSGLVVGLRALMAVADSPVIGPHPSAGAQDIVTGDSGI</sequence>
<reference evidence="5 6" key="1">
    <citation type="submission" date="2023-03" db="EMBL/GenBank/DDBJ databases">
        <title>Draft genome sequence of Streptomyces sp. K1PA1 isolated from peat swamp forest in Thailand.</title>
        <authorList>
            <person name="Klaysubun C."/>
            <person name="Duangmal K."/>
        </authorList>
    </citation>
    <scope>NUCLEOTIDE SEQUENCE [LARGE SCALE GENOMIC DNA]</scope>
    <source>
        <strain evidence="5 6">K1PA1</strain>
    </source>
</reference>
<name>A0ABT6ADL0_9ACTN</name>
<dbReference type="InterPro" id="IPR039422">
    <property type="entry name" value="MarR/SlyA-like"/>
</dbReference>
<keyword evidence="2" id="KW-0238">DNA-binding</keyword>
<evidence type="ECO:0000256" key="2">
    <source>
        <dbReference type="ARBA" id="ARBA00023125"/>
    </source>
</evidence>
<dbReference type="PANTHER" id="PTHR33164">
    <property type="entry name" value="TRANSCRIPTIONAL REGULATOR, MARR FAMILY"/>
    <property type="match status" value="1"/>
</dbReference>
<dbReference type="PROSITE" id="PS50995">
    <property type="entry name" value="HTH_MARR_2"/>
    <property type="match status" value="1"/>
</dbReference>
<dbReference type="SMART" id="SM00347">
    <property type="entry name" value="HTH_MARR"/>
    <property type="match status" value="1"/>
</dbReference>
<dbReference type="SUPFAM" id="SSF46785">
    <property type="entry name" value="Winged helix' DNA-binding domain"/>
    <property type="match status" value="1"/>
</dbReference>
<dbReference type="InterPro" id="IPR036388">
    <property type="entry name" value="WH-like_DNA-bd_sf"/>
</dbReference>
<evidence type="ECO:0000313" key="5">
    <source>
        <dbReference type="EMBL" id="MDF3302512.1"/>
    </source>
</evidence>
<evidence type="ECO:0000256" key="1">
    <source>
        <dbReference type="ARBA" id="ARBA00023015"/>
    </source>
</evidence>
<keyword evidence="1" id="KW-0805">Transcription regulation</keyword>
<dbReference type="PANTHER" id="PTHR33164:SF94">
    <property type="entry name" value="TRANSCRIPTIONAL REGULATORY PROTEIN-RELATED"/>
    <property type="match status" value="1"/>
</dbReference>
<dbReference type="Pfam" id="PF01047">
    <property type="entry name" value="MarR"/>
    <property type="match status" value="1"/>
</dbReference>
<dbReference type="EMBL" id="JARJBB010000023">
    <property type="protein sequence ID" value="MDF3302512.1"/>
    <property type="molecule type" value="Genomic_DNA"/>
</dbReference>
<dbReference type="PROSITE" id="PS01117">
    <property type="entry name" value="HTH_MARR_1"/>
    <property type="match status" value="1"/>
</dbReference>
<dbReference type="InterPro" id="IPR023187">
    <property type="entry name" value="Tscrpt_reg_MarR-type_CS"/>
</dbReference>
<dbReference type="PRINTS" id="PR00598">
    <property type="entry name" value="HTHMARR"/>
</dbReference>
<proteinExistence type="predicted"/>
<keyword evidence="3" id="KW-0804">Transcription</keyword>
<accession>A0ABT6ADL0</accession>
<protein>
    <submittedName>
        <fullName evidence="5">MarR family transcriptional regulator</fullName>
    </submittedName>
</protein>
<evidence type="ECO:0000259" key="4">
    <source>
        <dbReference type="PROSITE" id="PS50995"/>
    </source>
</evidence>